<sequence>MIARFDYALDCEGGCQRPRGGLLGHVLRPGNVSRAKSSVFTNYQFVFTEVSTSRSDEGRTGVARVMAVAAEQCGPLRQCFHQHSSLSVSFGLLTSRKVLIWALAGGKVPDLRLTNLRHQLLAERVAQIVTLSVESWRGSEGCHSITSVQRGGLRQSPPIGRPTLHFVCSLVDVRGHSGRENGSTSWRRGPQKVRWCWLLGNAGWLTPLHPPLVSQHSCAFAVGDSRRRSNPARCGTPCPCALWNTTSAADVPCGCSRSREDFTGRTGLGVWGVCSIIQRRARR</sequence>
<evidence type="ECO:0000313" key="2">
    <source>
        <dbReference type="Proteomes" id="UP000770661"/>
    </source>
</evidence>
<organism evidence="1 2">
    <name type="scientific">Chionoecetes opilio</name>
    <name type="common">Atlantic snow crab</name>
    <name type="synonym">Cancer opilio</name>
    <dbReference type="NCBI Taxonomy" id="41210"/>
    <lineage>
        <taxon>Eukaryota</taxon>
        <taxon>Metazoa</taxon>
        <taxon>Ecdysozoa</taxon>
        <taxon>Arthropoda</taxon>
        <taxon>Crustacea</taxon>
        <taxon>Multicrustacea</taxon>
        <taxon>Malacostraca</taxon>
        <taxon>Eumalacostraca</taxon>
        <taxon>Eucarida</taxon>
        <taxon>Decapoda</taxon>
        <taxon>Pleocyemata</taxon>
        <taxon>Brachyura</taxon>
        <taxon>Eubrachyura</taxon>
        <taxon>Majoidea</taxon>
        <taxon>Majidae</taxon>
        <taxon>Chionoecetes</taxon>
    </lineage>
</organism>
<keyword evidence="2" id="KW-1185">Reference proteome</keyword>
<protein>
    <submittedName>
        <fullName evidence="1">Uncharacterized protein</fullName>
    </submittedName>
</protein>
<proteinExistence type="predicted"/>
<gene>
    <name evidence="1" type="ORF">GWK47_016055</name>
</gene>
<reference evidence="1" key="1">
    <citation type="submission" date="2020-07" db="EMBL/GenBank/DDBJ databases">
        <title>The High-quality genome of the commercially important snow crab, Chionoecetes opilio.</title>
        <authorList>
            <person name="Jeong J.-H."/>
            <person name="Ryu S."/>
        </authorList>
    </citation>
    <scope>NUCLEOTIDE SEQUENCE</scope>
    <source>
        <strain evidence="1">MADBK_172401_WGS</strain>
        <tissue evidence="1">Digestive gland</tissue>
    </source>
</reference>
<dbReference type="Proteomes" id="UP000770661">
    <property type="component" value="Unassembled WGS sequence"/>
</dbReference>
<dbReference type="AlphaFoldDB" id="A0A8J4XWT4"/>
<name>A0A8J4XWT4_CHIOP</name>
<dbReference type="EMBL" id="JACEEZ010021391">
    <property type="protein sequence ID" value="KAG0713519.1"/>
    <property type="molecule type" value="Genomic_DNA"/>
</dbReference>
<evidence type="ECO:0000313" key="1">
    <source>
        <dbReference type="EMBL" id="KAG0713519.1"/>
    </source>
</evidence>
<accession>A0A8J4XWT4</accession>
<comment type="caution">
    <text evidence="1">The sequence shown here is derived from an EMBL/GenBank/DDBJ whole genome shotgun (WGS) entry which is preliminary data.</text>
</comment>